<comment type="similarity">
    <text evidence="5">Belongs to the class I-like SAM-binding methyltransferase superfamily. rRNA adenine N(6)-methyltransferase family.</text>
</comment>
<keyword evidence="8" id="KW-1185">Reference proteome</keyword>
<dbReference type="Proteomes" id="UP000291469">
    <property type="component" value="Chromosome"/>
</dbReference>
<sequence length="219" mass="24637">MGGRKRHTSRDARRRTHGQSFLVRQSVVREFLARAELAPGERVVEFGAGTGALTVPLATTGARVIAVERDPAWARQLRERVRAEGLHDRVEVVRADLRAYALPRSPYRVVSSPPFALTTDLMRRLCDDPDRGPERADLLVQHEVAVKRAAEPPATLQSSAWAPWWTFELGPVVPRQAFRPVPRVDGAWLTVRKREPPVLPTRLAPGFREVLRPAWETGR</sequence>
<dbReference type="EMBL" id="CP036402">
    <property type="protein sequence ID" value="QBI19571.1"/>
    <property type="molecule type" value="Genomic_DNA"/>
</dbReference>
<evidence type="ECO:0000313" key="7">
    <source>
        <dbReference type="EMBL" id="QBI19571.1"/>
    </source>
</evidence>
<protein>
    <submittedName>
        <fullName evidence="7">Methyltransferase domain-containing protein</fullName>
    </submittedName>
</protein>
<dbReference type="CDD" id="cd02440">
    <property type="entry name" value="AdoMet_MTases"/>
    <property type="match status" value="1"/>
</dbReference>
<evidence type="ECO:0000313" key="8">
    <source>
        <dbReference type="Proteomes" id="UP000291469"/>
    </source>
</evidence>
<feature type="domain" description="Ribosomal RNA adenine methylase transferase N-terminal" evidence="6">
    <location>
        <begin position="27"/>
        <end position="195"/>
    </location>
</feature>
<dbReference type="InterPro" id="IPR020598">
    <property type="entry name" value="rRNA_Ade_methylase_Trfase_N"/>
</dbReference>
<dbReference type="SMART" id="SM00650">
    <property type="entry name" value="rADc"/>
    <property type="match status" value="1"/>
</dbReference>
<dbReference type="Gene3D" id="3.40.50.150">
    <property type="entry name" value="Vaccinia Virus protein VP39"/>
    <property type="match status" value="1"/>
</dbReference>
<feature type="binding site" evidence="5">
    <location>
        <position position="68"/>
    </location>
    <ligand>
        <name>S-adenosyl-L-methionine</name>
        <dbReference type="ChEBI" id="CHEBI:59789"/>
    </ligand>
</feature>
<accession>A0A411YEE5</accession>
<evidence type="ECO:0000256" key="1">
    <source>
        <dbReference type="ARBA" id="ARBA00022603"/>
    </source>
</evidence>
<feature type="binding site" evidence="5">
    <location>
        <position position="47"/>
    </location>
    <ligand>
        <name>S-adenosyl-L-methionine</name>
        <dbReference type="ChEBI" id="CHEBI:59789"/>
    </ligand>
</feature>
<dbReference type="AlphaFoldDB" id="A0A411YEE5"/>
<keyword evidence="4 5" id="KW-0694">RNA-binding</keyword>
<name>A0A411YEE5_9ACTN</name>
<dbReference type="PROSITE" id="PS01131">
    <property type="entry name" value="RRNA_A_DIMETH"/>
    <property type="match status" value="1"/>
</dbReference>
<dbReference type="RefSeq" id="WP_131154568.1">
    <property type="nucleotide sequence ID" value="NZ_CP036402.1"/>
</dbReference>
<dbReference type="PROSITE" id="PS51689">
    <property type="entry name" value="SAM_RNA_A_N6_MT"/>
    <property type="match status" value="1"/>
</dbReference>
<dbReference type="GO" id="GO:0000179">
    <property type="term" value="F:rRNA (adenine-N6,N6-)-dimethyltransferase activity"/>
    <property type="evidence" value="ECO:0007669"/>
    <property type="project" value="UniProtKB-UniRule"/>
</dbReference>
<dbReference type="PANTHER" id="PTHR11727">
    <property type="entry name" value="DIMETHYLADENOSINE TRANSFERASE"/>
    <property type="match status" value="1"/>
</dbReference>
<dbReference type="InterPro" id="IPR020596">
    <property type="entry name" value="rRNA_Ade_Mease_Trfase_CS"/>
</dbReference>
<keyword evidence="3 5" id="KW-0949">S-adenosyl-L-methionine</keyword>
<dbReference type="OrthoDB" id="3616874at2"/>
<dbReference type="Pfam" id="PF00398">
    <property type="entry name" value="RrnaAD"/>
    <property type="match status" value="1"/>
</dbReference>
<evidence type="ECO:0000259" key="6">
    <source>
        <dbReference type="SMART" id="SM00650"/>
    </source>
</evidence>
<feature type="binding site" evidence="5">
    <location>
        <position position="96"/>
    </location>
    <ligand>
        <name>S-adenosyl-L-methionine</name>
        <dbReference type="ChEBI" id="CHEBI:59789"/>
    </ligand>
</feature>
<evidence type="ECO:0000256" key="3">
    <source>
        <dbReference type="ARBA" id="ARBA00022691"/>
    </source>
</evidence>
<dbReference type="SUPFAM" id="SSF53335">
    <property type="entry name" value="S-adenosyl-L-methionine-dependent methyltransferases"/>
    <property type="match status" value="1"/>
</dbReference>
<organism evidence="7 8">
    <name type="scientific">Egibacter rhizosphaerae</name>
    <dbReference type="NCBI Taxonomy" id="1670831"/>
    <lineage>
        <taxon>Bacteria</taxon>
        <taxon>Bacillati</taxon>
        <taxon>Actinomycetota</taxon>
        <taxon>Nitriliruptoria</taxon>
        <taxon>Egibacterales</taxon>
        <taxon>Egibacteraceae</taxon>
        <taxon>Egibacter</taxon>
    </lineage>
</organism>
<dbReference type="InterPro" id="IPR001737">
    <property type="entry name" value="KsgA/Erm"/>
</dbReference>
<gene>
    <name evidence="7" type="ORF">ER308_08415</name>
</gene>
<comment type="caution">
    <text evidence="5">Lacks conserved residue(s) required for the propagation of feature annotation.</text>
</comment>
<evidence type="ECO:0000256" key="4">
    <source>
        <dbReference type="ARBA" id="ARBA00022884"/>
    </source>
</evidence>
<keyword evidence="1 5" id="KW-0489">Methyltransferase</keyword>
<proteinExistence type="inferred from homology"/>
<dbReference type="GO" id="GO:0003723">
    <property type="term" value="F:RNA binding"/>
    <property type="evidence" value="ECO:0007669"/>
    <property type="project" value="UniProtKB-UniRule"/>
</dbReference>
<feature type="binding site" evidence="5">
    <location>
        <position position="22"/>
    </location>
    <ligand>
        <name>S-adenosyl-L-methionine</name>
        <dbReference type="ChEBI" id="CHEBI:59789"/>
    </ligand>
</feature>
<evidence type="ECO:0000256" key="5">
    <source>
        <dbReference type="PROSITE-ProRule" id="PRU01026"/>
    </source>
</evidence>
<dbReference type="PANTHER" id="PTHR11727:SF7">
    <property type="entry name" value="DIMETHYLADENOSINE TRANSFERASE-RELATED"/>
    <property type="match status" value="1"/>
</dbReference>
<evidence type="ECO:0000256" key="2">
    <source>
        <dbReference type="ARBA" id="ARBA00022679"/>
    </source>
</evidence>
<dbReference type="InterPro" id="IPR029063">
    <property type="entry name" value="SAM-dependent_MTases_sf"/>
</dbReference>
<dbReference type="KEGG" id="erz:ER308_08415"/>
<reference evidence="7 8" key="1">
    <citation type="submission" date="2019-01" db="EMBL/GenBank/DDBJ databases">
        <title>Egibacter rhizosphaerae EGI 80759T.</title>
        <authorList>
            <person name="Chen D.-D."/>
            <person name="Tian Y."/>
            <person name="Jiao J.-Y."/>
            <person name="Zhang X.-T."/>
            <person name="Zhang Y.-G."/>
            <person name="Zhang Y."/>
            <person name="Xiao M."/>
            <person name="Shu W.-S."/>
            <person name="Li W.-J."/>
        </authorList>
    </citation>
    <scope>NUCLEOTIDE SEQUENCE [LARGE SCALE GENOMIC DNA]</scope>
    <source>
        <strain evidence="7 8">EGI 80759</strain>
    </source>
</reference>
<feature type="binding site" evidence="5">
    <location>
        <position position="112"/>
    </location>
    <ligand>
        <name>S-adenosyl-L-methionine</name>
        <dbReference type="ChEBI" id="CHEBI:59789"/>
    </ligand>
</feature>
<keyword evidence="2 5" id="KW-0808">Transferase</keyword>